<proteinExistence type="predicted"/>
<dbReference type="AlphaFoldDB" id="A0A2Z6PCW2"/>
<dbReference type="EMBL" id="DF974290">
    <property type="protein sequence ID" value="GAU47192.1"/>
    <property type="molecule type" value="Genomic_DNA"/>
</dbReference>
<reference evidence="3" key="1">
    <citation type="journal article" date="2017" name="Front. Plant Sci.">
        <title>Climate Clever Clovers: New Paradigm to Reduce the Environmental Footprint of Ruminants by Breeding Low Methanogenic Forages Utilizing Haplotype Variation.</title>
        <authorList>
            <person name="Kaur P."/>
            <person name="Appels R."/>
            <person name="Bayer P.E."/>
            <person name="Keeble-Gagnere G."/>
            <person name="Wang J."/>
            <person name="Hirakawa H."/>
            <person name="Shirasawa K."/>
            <person name="Vercoe P."/>
            <person name="Stefanova K."/>
            <person name="Durmic Z."/>
            <person name="Nichols P."/>
            <person name="Revell C."/>
            <person name="Isobe S.N."/>
            <person name="Edwards D."/>
            <person name="Erskine W."/>
        </authorList>
    </citation>
    <scope>NUCLEOTIDE SEQUENCE [LARGE SCALE GENOMIC DNA]</scope>
    <source>
        <strain evidence="3">cv. Daliak</strain>
    </source>
</reference>
<gene>
    <name evidence="2" type="ORF">TSUD_350570</name>
</gene>
<name>A0A2Z6PCW2_TRISU</name>
<evidence type="ECO:0000313" key="2">
    <source>
        <dbReference type="EMBL" id="GAU47192.1"/>
    </source>
</evidence>
<organism evidence="2 3">
    <name type="scientific">Trifolium subterraneum</name>
    <name type="common">Subterranean clover</name>
    <dbReference type="NCBI Taxonomy" id="3900"/>
    <lineage>
        <taxon>Eukaryota</taxon>
        <taxon>Viridiplantae</taxon>
        <taxon>Streptophyta</taxon>
        <taxon>Embryophyta</taxon>
        <taxon>Tracheophyta</taxon>
        <taxon>Spermatophyta</taxon>
        <taxon>Magnoliopsida</taxon>
        <taxon>eudicotyledons</taxon>
        <taxon>Gunneridae</taxon>
        <taxon>Pentapetalae</taxon>
        <taxon>rosids</taxon>
        <taxon>fabids</taxon>
        <taxon>Fabales</taxon>
        <taxon>Fabaceae</taxon>
        <taxon>Papilionoideae</taxon>
        <taxon>50 kb inversion clade</taxon>
        <taxon>NPAAA clade</taxon>
        <taxon>Hologalegina</taxon>
        <taxon>IRL clade</taxon>
        <taxon>Trifolieae</taxon>
        <taxon>Trifolium</taxon>
    </lineage>
</organism>
<sequence length="76" mass="8234">MEESFTHNIHIPTATSKVPAAAGPSGLRRSHMKRKNDNAIPYVPHASTGPNRITKSAWIATDAADPTVTQQFVNKP</sequence>
<dbReference type="Proteomes" id="UP000242715">
    <property type="component" value="Unassembled WGS sequence"/>
</dbReference>
<feature type="region of interest" description="Disordered" evidence="1">
    <location>
        <begin position="1"/>
        <end position="50"/>
    </location>
</feature>
<evidence type="ECO:0000313" key="3">
    <source>
        <dbReference type="Proteomes" id="UP000242715"/>
    </source>
</evidence>
<keyword evidence="3" id="KW-1185">Reference proteome</keyword>
<protein>
    <submittedName>
        <fullName evidence="2">Uncharacterized protein</fullName>
    </submittedName>
</protein>
<evidence type="ECO:0000256" key="1">
    <source>
        <dbReference type="SAM" id="MobiDB-lite"/>
    </source>
</evidence>
<accession>A0A2Z6PCW2</accession>